<feature type="compositionally biased region" description="Basic and acidic residues" evidence="1">
    <location>
        <begin position="337"/>
        <end position="347"/>
    </location>
</feature>
<evidence type="ECO:0008006" key="8">
    <source>
        <dbReference type="Google" id="ProtNLM"/>
    </source>
</evidence>
<keyword evidence="7" id="KW-1185">Reference proteome</keyword>
<evidence type="ECO:0000256" key="1">
    <source>
        <dbReference type="SAM" id="MobiDB-lite"/>
    </source>
</evidence>
<feature type="transmembrane region" description="Helical" evidence="2">
    <location>
        <begin position="264"/>
        <end position="286"/>
    </location>
</feature>
<dbReference type="RefSeq" id="XP_031850718.1">
    <property type="nucleotide sequence ID" value="XM_031994827.1"/>
</dbReference>
<dbReference type="Pfam" id="PF10348">
    <property type="entry name" value="DUF2427"/>
    <property type="match status" value="1"/>
</dbReference>
<dbReference type="InterPro" id="IPR018825">
    <property type="entry name" value="DUF2427"/>
</dbReference>
<feature type="transmembrane region" description="Helical" evidence="2">
    <location>
        <begin position="575"/>
        <end position="594"/>
    </location>
</feature>
<dbReference type="InterPro" id="IPR018827">
    <property type="entry name" value="YTP1_C"/>
</dbReference>
<feature type="compositionally biased region" description="Low complexity" evidence="1">
    <location>
        <begin position="316"/>
        <end position="330"/>
    </location>
</feature>
<sequence length="762" mass="84212">MKFSTATVAAFAALLSVSTASIIPDFLVSPLSFSSSSSIVKRENSLQAPSSSYFVRLLARHGDDDDDDDDDDDNDNDNDVNSDSKKHMDGSMMESTTTTTITTTTSSDSIPNQPPANNNNMAESMDMPTNNEDSSHKDTHMEPSPASMHGGHHHNNWKNILEDPSLEPQQRAYWQLYNTTTFFNADAPNKFFLYSHIFLVISAWAVLYPISVLLSTIPTTSLYLPVQTLQVATFFGSLFCLAIFGATCPPDLYPNNSYSKMSIALLFISLIHWVAAVIKSLANWAVSSRYTPMDGAEYLLANLNPSSNRGQFIRPSLDSGHGDSGSSASSGDDESISSEHKPNHHNEDDDDLDDLSLFGHESSASTAAASSSNAAQFPSRDAEAFETPAPNQNRLISRIMANKHVYQVVDKFGSVARIVYMIINRPLFVVGYGYLVLGTATVFRLGLGSKVFNILAHLIKGSVFFLYGILTLCRYLGAFADKGFAWNIAPGSIHDPAHTIKKKKSMQMQARLDESKTSGILSSIVNFFPNLFKDCTMEFIESFLIFFYGSTNVFMEHLGNTDGHWSHKDLQHASIAFMYLGGGICGLIMESRWIRRLVNRLISTSNNDCEDDENSGLIGHVSINPIPTFIIFWTGVLMSQHEQAFPLSTLIHMQWGYLLTVGSLFRFGTYILLYLNPPKSTVPSRPITEVIASFTLLCGGLIFMESNGETVDALAYNLLDGMFVLNVNVGVTALIMSWIMLVWAFKSWVASRQRVRFQGLSV</sequence>
<feature type="transmembrane region" description="Helical" evidence="2">
    <location>
        <begin position="655"/>
        <end position="675"/>
    </location>
</feature>
<reference evidence="6 7" key="1">
    <citation type="submission" date="2019-09" db="EMBL/GenBank/DDBJ databases">
        <authorList>
            <person name="Brejova B."/>
        </authorList>
    </citation>
    <scope>NUCLEOTIDE SEQUENCE [LARGE SCALE GENOMIC DNA]</scope>
</reference>
<feature type="domain" description="Protein YTP1-like C-terminal" evidence="5">
    <location>
        <begin position="432"/>
        <end position="746"/>
    </location>
</feature>
<organism evidence="6 7">
    <name type="scientific">Magnusiomyces paraingens</name>
    <dbReference type="NCBI Taxonomy" id="2606893"/>
    <lineage>
        <taxon>Eukaryota</taxon>
        <taxon>Fungi</taxon>
        <taxon>Dikarya</taxon>
        <taxon>Ascomycota</taxon>
        <taxon>Saccharomycotina</taxon>
        <taxon>Dipodascomycetes</taxon>
        <taxon>Dipodascales</taxon>
        <taxon>Dipodascaceae</taxon>
        <taxon>Magnusiomyces</taxon>
    </lineage>
</organism>
<dbReference type="PANTHER" id="PTHR31685:SF3">
    <property type="entry name" value="INTEGRAL MEMBRANE PROTEIN (AFU_ORTHOLOGUE AFUA_6G12730)"/>
    <property type="match status" value="1"/>
</dbReference>
<proteinExistence type="predicted"/>
<keyword evidence="2" id="KW-0812">Transmembrane</keyword>
<evidence type="ECO:0000256" key="2">
    <source>
        <dbReference type="SAM" id="Phobius"/>
    </source>
</evidence>
<keyword evidence="3" id="KW-0732">Signal</keyword>
<feature type="region of interest" description="Disordered" evidence="1">
    <location>
        <begin position="311"/>
        <end position="355"/>
    </location>
</feature>
<feature type="transmembrane region" description="Helical" evidence="2">
    <location>
        <begin position="222"/>
        <end position="244"/>
    </location>
</feature>
<feature type="region of interest" description="Disordered" evidence="1">
    <location>
        <begin position="63"/>
        <end position="151"/>
    </location>
</feature>
<gene>
    <name evidence="6" type="ORF">SAPINGB_P000103</name>
</gene>
<feature type="transmembrane region" description="Helical" evidence="2">
    <location>
        <begin position="191"/>
        <end position="210"/>
    </location>
</feature>
<feature type="transmembrane region" description="Helical" evidence="2">
    <location>
        <begin position="451"/>
        <end position="473"/>
    </location>
</feature>
<dbReference type="PANTHER" id="PTHR31685">
    <property type="entry name" value="INTEGRAL MEMBRANE PROTEIN (AFU_ORTHOLOGUE AFUA_6G12730)-RELATED"/>
    <property type="match status" value="1"/>
</dbReference>
<evidence type="ECO:0000313" key="7">
    <source>
        <dbReference type="Proteomes" id="UP000398389"/>
    </source>
</evidence>
<dbReference type="GeneID" id="43578927"/>
<feature type="transmembrane region" description="Helical" evidence="2">
    <location>
        <begin position="615"/>
        <end position="635"/>
    </location>
</feature>
<evidence type="ECO:0000313" key="6">
    <source>
        <dbReference type="EMBL" id="VVT43694.1"/>
    </source>
</evidence>
<name>A0A5E8AYE6_9ASCO</name>
<dbReference type="AlphaFoldDB" id="A0A5E8AYE6"/>
<feature type="chain" id="PRO_5022946103" description="Protein YTP1-like C-terminal domain-containing protein" evidence="3">
    <location>
        <begin position="21"/>
        <end position="762"/>
    </location>
</feature>
<keyword evidence="2" id="KW-1133">Transmembrane helix</keyword>
<evidence type="ECO:0000259" key="5">
    <source>
        <dbReference type="Pfam" id="PF10355"/>
    </source>
</evidence>
<dbReference type="Pfam" id="PF10355">
    <property type="entry name" value="Ytp1"/>
    <property type="match status" value="1"/>
</dbReference>
<accession>A0A5E8AYE6</accession>
<feature type="compositionally biased region" description="Acidic residues" evidence="1">
    <location>
        <begin position="64"/>
        <end position="80"/>
    </location>
</feature>
<feature type="transmembrane region" description="Helical" evidence="2">
    <location>
        <begin position="724"/>
        <end position="745"/>
    </location>
</feature>
<feature type="signal peptide" evidence="3">
    <location>
        <begin position="1"/>
        <end position="20"/>
    </location>
</feature>
<feature type="transmembrane region" description="Helical" evidence="2">
    <location>
        <begin position="539"/>
        <end position="555"/>
    </location>
</feature>
<feature type="transmembrane region" description="Helical" evidence="2">
    <location>
        <begin position="427"/>
        <end position="445"/>
    </location>
</feature>
<keyword evidence="2" id="KW-0472">Membrane</keyword>
<evidence type="ECO:0000256" key="3">
    <source>
        <dbReference type="SAM" id="SignalP"/>
    </source>
</evidence>
<protein>
    <recommendedName>
        <fullName evidence="8">Protein YTP1-like C-terminal domain-containing protein</fullName>
    </recommendedName>
</protein>
<evidence type="ECO:0000259" key="4">
    <source>
        <dbReference type="Pfam" id="PF10348"/>
    </source>
</evidence>
<dbReference type="EMBL" id="CABVLU010000001">
    <property type="protein sequence ID" value="VVT43694.1"/>
    <property type="molecule type" value="Genomic_DNA"/>
</dbReference>
<feature type="compositionally biased region" description="Low complexity" evidence="1">
    <location>
        <begin position="95"/>
        <end position="120"/>
    </location>
</feature>
<feature type="domain" description="DUF2427" evidence="4">
    <location>
        <begin position="177"/>
        <end position="281"/>
    </location>
</feature>
<dbReference type="OrthoDB" id="4005299at2759"/>
<feature type="transmembrane region" description="Helical" evidence="2">
    <location>
        <begin position="687"/>
        <end position="704"/>
    </location>
</feature>
<dbReference type="Proteomes" id="UP000398389">
    <property type="component" value="Unassembled WGS sequence"/>
</dbReference>